<comment type="caution">
    <text evidence="1">The sequence shown here is derived from an EMBL/GenBank/DDBJ whole genome shotgun (WGS) entry which is preliminary data.</text>
</comment>
<proteinExistence type="predicted"/>
<name>A0A7J7JSV6_BUGNE</name>
<evidence type="ECO:0000313" key="1">
    <source>
        <dbReference type="EMBL" id="KAF6028983.1"/>
    </source>
</evidence>
<organism evidence="1 2">
    <name type="scientific">Bugula neritina</name>
    <name type="common">Brown bryozoan</name>
    <name type="synonym">Sertularia neritina</name>
    <dbReference type="NCBI Taxonomy" id="10212"/>
    <lineage>
        <taxon>Eukaryota</taxon>
        <taxon>Metazoa</taxon>
        <taxon>Spiralia</taxon>
        <taxon>Lophotrochozoa</taxon>
        <taxon>Bryozoa</taxon>
        <taxon>Gymnolaemata</taxon>
        <taxon>Cheilostomatida</taxon>
        <taxon>Flustrina</taxon>
        <taxon>Buguloidea</taxon>
        <taxon>Bugulidae</taxon>
        <taxon>Bugula</taxon>
    </lineage>
</organism>
<dbReference type="AlphaFoldDB" id="A0A7J7JSV6"/>
<sequence length="100" mass="11425">MGTEQKIKWGPQSSVDKFEIEVDEIKKNLNALGQSVGVNASTIETKVRGRYSENCARCQVPQNHISSVIRKIFELLFNSLFHLFLHMALSTTWCQKCGFY</sequence>
<reference evidence="1" key="1">
    <citation type="submission" date="2020-06" db="EMBL/GenBank/DDBJ databases">
        <title>Draft genome of Bugula neritina, a colonial animal packing powerful symbionts and potential medicines.</title>
        <authorList>
            <person name="Rayko M."/>
        </authorList>
    </citation>
    <scope>NUCLEOTIDE SEQUENCE [LARGE SCALE GENOMIC DNA]</scope>
    <source>
        <strain evidence="1">Kwan_BN1</strain>
    </source>
</reference>
<protein>
    <submittedName>
        <fullName evidence="1">Uncharacterized protein</fullName>
    </submittedName>
</protein>
<keyword evidence="2" id="KW-1185">Reference proteome</keyword>
<evidence type="ECO:0000313" key="2">
    <source>
        <dbReference type="Proteomes" id="UP000593567"/>
    </source>
</evidence>
<dbReference type="Proteomes" id="UP000593567">
    <property type="component" value="Unassembled WGS sequence"/>
</dbReference>
<gene>
    <name evidence="1" type="ORF">EB796_012734</name>
</gene>
<accession>A0A7J7JSV6</accession>
<dbReference type="EMBL" id="VXIV02001873">
    <property type="protein sequence ID" value="KAF6028983.1"/>
    <property type="molecule type" value="Genomic_DNA"/>
</dbReference>